<dbReference type="EMBL" id="HG675698">
    <property type="protein sequence ID" value="CDJ42184.1"/>
    <property type="molecule type" value="Genomic_DNA"/>
</dbReference>
<dbReference type="Proteomes" id="UP000030747">
    <property type="component" value="Unassembled WGS sequence"/>
</dbReference>
<name>U6L0R9_EIMTE</name>
<feature type="coiled-coil region" evidence="1">
    <location>
        <begin position="336"/>
        <end position="363"/>
    </location>
</feature>
<keyword evidence="3" id="KW-1185">Reference proteome</keyword>
<evidence type="ECO:0000313" key="2">
    <source>
        <dbReference type="EMBL" id="CDJ42184.1"/>
    </source>
</evidence>
<dbReference type="GeneID" id="25253828"/>
<reference evidence="2" key="2">
    <citation type="submission" date="2013-10" db="EMBL/GenBank/DDBJ databases">
        <authorList>
            <person name="Aslett M."/>
        </authorList>
    </citation>
    <scope>NUCLEOTIDE SEQUENCE [LARGE SCALE GENOMIC DNA]</scope>
    <source>
        <strain evidence="2">Houghton</strain>
    </source>
</reference>
<evidence type="ECO:0000313" key="3">
    <source>
        <dbReference type="Proteomes" id="UP000030747"/>
    </source>
</evidence>
<dbReference type="AlphaFoldDB" id="U6L0R9"/>
<dbReference type="OrthoDB" id="1935234at2759"/>
<dbReference type="VEuPathDB" id="ToxoDB:ETH_00023580"/>
<organism evidence="2 3">
    <name type="scientific">Eimeria tenella</name>
    <name type="common">Coccidian parasite</name>
    <dbReference type="NCBI Taxonomy" id="5802"/>
    <lineage>
        <taxon>Eukaryota</taxon>
        <taxon>Sar</taxon>
        <taxon>Alveolata</taxon>
        <taxon>Apicomplexa</taxon>
        <taxon>Conoidasida</taxon>
        <taxon>Coccidia</taxon>
        <taxon>Eucoccidiorida</taxon>
        <taxon>Eimeriorina</taxon>
        <taxon>Eimeriidae</taxon>
        <taxon>Eimeria</taxon>
    </lineage>
</organism>
<reference evidence="2" key="1">
    <citation type="submission" date="2013-10" db="EMBL/GenBank/DDBJ databases">
        <title>Genomic analysis of the causative agents of coccidiosis in chickens.</title>
        <authorList>
            <person name="Reid A.J."/>
            <person name="Blake D."/>
            <person name="Billington K."/>
            <person name="Browne H."/>
            <person name="Dunn M."/>
            <person name="Hung S."/>
            <person name="Kawahara F."/>
            <person name="Miranda-Saavedra D."/>
            <person name="Mourier T."/>
            <person name="Nagra H."/>
            <person name="Otto T.D."/>
            <person name="Rawlings N."/>
            <person name="Sanchez A."/>
            <person name="Sanders M."/>
            <person name="Subramaniam C."/>
            <person name="Tay Y."/>
            <person name="Dear P."/>
            <person name="Doerig C."/>
            <person name="Gruber A."/>
            <person name="Parkinson J."/>
            <person name="Shirley M."/>
            <person name="Wan K.L."/>
            <person name="Berriman M."/>
            <person name="Tomley F."/>
            <person name="Pain A."/>
        </authorList>
    </citation>
    <scope>NUCLEOTIDE SEQUENCE [LARGE SCALE GENOMIC DNA]</scope>
    <source>
        <strain evidence="2">Houghton</strain>
    </source>
</reference>
<keyword evidence="1" id="KW-0175">Coiled coil</keyword>
<protein>
    <submittedName>
        <fullName evidence="2">WD domain-containing protein, putative</fullName>
    </submittedName>
</protein>
<proteinExistence type="predicted"/>
<sequence>MASRKRQQIVELRKWASEKAASFNRRVAVLSQMREELLRLSCSVLHGVNEALQAAKLENSPVFFQAKTLVQVVEKAIAQERSNESLWIINKAQLMCLLVWHSDSLKGRLQSLKDSGALFETDATKAERDELIAALAEARRRPDGFAVSFEDLRQTGFAPIFEAKKAKLEAYAYGFVVSGAKLNTNTGGSGISSKESNLRTQLMSLIDILRECELAQNFSTDTAYTLQEYSTSYEPYYIDKSTSPQSWPSEKNSWAALQRMQVQHQASGSIETVKYALSAFDNELRGLLKDRTAINQQLLLARLKQLPKRKRRFFRQTLDEAITFFSQEQFQELSVIESMEARCVKLQQDLSTERDECQQVEGRLESLDASMTERKQAIESCHVMHRNAKPPAGSSGGDAESSDLEGVDPAISAIFFACCSQKRPQALEETKKNIRDLTKEYSARNGYVANADEVDEAEPLQADSADVEEDVCPLGCDMAVYEAILELR</sequence>
<accession>U6L0R9</accession>
<evidence type="ECO:0000256" key="1">
    <source>
        <dbReference type="SAM" id="Coils"/>
    </source>
</evidence>
<dbReference type="RefSeq" id="XP_013232934.1">
    <property type="nucleotide sequence ID" value="XM_013377480.1"/>
</dbReference>
<gene>
    <name evidence="2" type="ORF">ETH_00023580</name>
</gene>
<dbReference type="VEuPathDB" id="ToxoDB:ETH2_0651400"/>